<dbReference type="EMBL" id="GETE01001004">
    <property type="protein sequence ID" value="JAT78825.1"/>
    <property type="molecule type" value="Transcribed_RNA"/>
</dbReference>
<reference evidence="1" key="1">
    <citation type="submission" date="2016-07" db="EMBL/GenBank/DDBJ databases">
        <title>Salivary Glands transcriptome analysis on engorged females of Ornithodoros brasiliensis (Acari:Argasidae).</title>
        <authorList>
            <person name="Simons S.M."/>
            <person name="Carvalho E."/>
            <person name="Junqueira-de-Azevedo I."/>
            <person name="Ho P.L."/>
            <person name="Giovanni D."/>
            <person name="Mendonca R."/>
            <person name="Onofrio V."/>
            <person name="Landulfo G."/>
            <person name="Ramirez D."/>
            <person name="Barros-Battesti D."/>
        </authorList>
    </citation>
    <scope>NUCLEOTIDE SEQUENCE</scope>
    <source>
        <strain evidence="1">Female</strain>
        <tissue evidence="1">Salivary gland</tissue>
    </source>
</reference>
<protein>
    <submittedName>
        <fullName evidence="1">Tissue factor pathway inhibitor like</fullName>
    </submittedName>
</protein>
<proteinExistence type="predicted"/>
<name>A0A1D2AIR7_ORNBR</name>
<accession>A0A1D2AIR7</accession>
<feature type="non-terminal residue" evidence="1">
    <location>
        <position position="1"/>
    </location>
</feature>
<sequence length="186" mass="20341">THVLLSENKIPYIATVKTPRRRLDDTAHLTLNSSYACGPAVILCVKVIRVTVASTVVKVRALLCGPVEVISGNHCPARSFVHVLSTTPPWSRFAELFALAKCFKSVAVTTAPKVIELPAPLLSMIVVKELLLHSTFTGVASAGHRATRCPNLLPFFGFGKFFRGISNKDHRYLSVATSGKEDQQEW</sequence>
<evidence type="ECO:0000313" key="1">
    <source>
        <dbReference type="EMBL" id="JAT78825.1"/>
    </source>
</evidence>
<dbReference type="AlphaFoldDB" id="A0A1D2AIR7"/>
<organism evidence="1">
    <name type="scientific">Ornithodoros brasiliensis</name>
    <name type="common">Mouro tick</name>
    <dbReference type="NCBI Taxonomy" id="888526"/>
    <lineage>
        <taxon>Eukaryota</taxon>
        <taxon>Metazoa</taxon>
        <taxon>Ecdysozoa</taxon>
        <taxon>Arthropoda</taxon>
        <taxon>Chelicerata</taxon>
        <taxon>Arachnida</taxon>
        <taxon>Acari</taxon>
        <taxon>Parasitiformes</taxon>
        <taxon>Ixodida</taxon>
        <taxon>Ixodoidea</taxon>
        <taxon>Argasidae</taxon>
        <taxon>Ornithodorinae</taxon>
        <taxon>Ornithodoros</taxon>
    </lineage>
</organism>